<evidence type="ECO:0000256" key="6">
    <source>
        <dbReference type="SAM" id="Phobius"/>
    </source>
</evidence>
<dbReference type="AlphaFoldDB" id="A0ABD3SY85"/>
<organism evidence="8 9">
    <name type="scientific">Penstemon smallii</name>
    <dbReference type="NCBI Taxonomy" id="265156"/>
    <lineage>
        <taxon>Eukaryota</taxon>
        <taxon>Viridiplantae</taxon>
        <taxon>Streptophyta</taxon>
        <taxon>Embryophyta</taxon>
        <taxon>Tracheophyta</taxon>
        <taxon>Spermatophyta</taxon>
        <taxon>Magnoliopsida</taxon>
        <taxon>eudicotyledons</taxon>
        <taxon>Gunneridae</taxon>
        <taxon>Pentapetalae</taxon>
        <taxon>asterids</taxon>
        <taxon>lamiids</taxon>
        <taxon>Lamiales</taxon>
        <taxon>Plantaginaceae</taxon>
        <taxon>Cheloneae</taxon>
        <taxon>Penstemon</taxon>
    </lineage>
</organism>
<dbReference type="Pfam" id="PF03016">
    <property type="entry name" value="Exostosin_GT47"/>
    <property type="match status" value="1"/>
</dbReference>
<keyword evidence="6" id="KW-0812">Transmembrane</keyword>
<name>A0ABD3SY85_9LAMI</name>
<dbReference type="InterPro" id="IPR040911">
    <property type="entry name" value="Exostosin_GT47"/>
</dbReference>
<evidence type="ECO:0000256" key="1">
    <source>
        <dbReference type="ARBA" id="ARBA00004323"/>
    </source>
</evidence>
<dbReference type="EMBL" id="JBJXBP010000005">
    <property type="protein sequence ID" value="KAL3829117.1"/>
    <property type="molecule type" value="Genomic_DNA"/>
</dbReference>
<protein>
    <recommendedName>
        <fullName evidence="7">Exostosin GT47 domain-containing protein</fullName>
    </recommendedName>
</protein>
<evidence type="ECO:0000313" key="8">
    <source>
        <dbReference type="EMBL" id="KAL3829117.1"/>
    </source>
</evidence>
<evidence type="ECO:0000256" key="4">
    <source>
        <dbReference type="ARBA" id="ARBA00022968"/>
    </source>
</evidence>
<dbReference type="Proteomes" id="UP001634393">
    <property type="component" value="Unassembled WGS sequence"/>
</dbReference>
<comment type="caution">
    <text evidence="8">The sequence shown here is derived from an EMBL/GenBank/DDBJ whole genome shotgun (WGS) entry which is preliminary data.</text>
</comment>
<keyword evidence="5" id="KW-0333">Golgi apparatus</keyword>
<gene>
    <name evidence="8" type="ORF">ACJIZ3_017919</name>
</gene>
<feature type="domain" description="Exostosin GT47" evidence="7">
    <location>
        <begin position="103"/>
        <end position="440"/>
    </location>
</feature>
<keyword evidence="4" id="KW-0735">Signal-anchor</keyword>
<evidence type="ECO:0000313" key="9">
    <source>
        <dbReference type="Proteomes" id="UP001634393"/>
    </source>
</evidence>
<accession>A0ABD3SY85</accession>
<evidence type="ECO:0000256" key="5">
    <source>
        <dbReference type="ARBA" id="ARBA00023034"/>
    </source>
</evidence>
<keyword evidence="9" id="KW-1185">Reference proteome</keyword>
<keyword evidence="6" id="KW-1133">Transmembrane helix</keyword>
<comment type="subcellular location">
    <subcellularLocation>
        <location evidence="1">Golgi apparatus membrane</location>
        <topology evidence="1">Single-pass type II membrane protein</topology>
    </subcellularLocation>
</comment>
<reference evidence="8 9" key="1">
    <citation type="submission" date="2024-12" db="EMBL/GenBank/DDBJ databases">
        <title>The unique morphological basis and parallel evolutionary history of personate flowers in Penstemon.</title>
        <authorList>
            <person name="Depatie T.H."/>
            <person name="Wessinger C.A."/>
        </authorList>
    </citation>
    <scope>NUCLEOTIDE SEQUENCE [LARGE SCALE GENOMIC DNA]</scope>
    <source>
        <strain evidence="8">WTNN_2</strain>
        <tissue evidence="8">Leaf</tissue>
    </source>
</reference>
<dbReference type="PANTHER" id="PTHR11062">
    <property type="entry name" value="EXOSTOSIN HEPARAN SULFATE GLYCOSYLTRANSFERASE -RELATED"/>
    <property type="match status" value="1"/>
</dbReference>
<evidence type="ECO:0000256" key="2">
    <source>
        <dbReference type="ARBA" id="ARBA00010271"/>
    </source>
</evidence>
<dbReference type="GO" id="GO:0000139">
    <property type="term" value="C:Golgi membrane"/>
    <property type="evidence" value="ECO:0007669"/>
    <property type="project" value="UniProtKB-SubCell"/>
</dbReference>
<proteinExistence type="inferred from homology"/>
<comment type="similarity">
    <text evidence="2">Belongs to the glycosyltransferase 47 family.</text>
</comment>
<keyword evidence="3" id="KW-0328">Glycosyltransferase</keyword>
<dbReference type="GO" id="GO:0016757">
    <property type="term" value="F:glycosyltransferase activity"/>
    <property type="evidence" value="ECO:0007669"/>
    <property type="project" value="UniProtKB-KW"/>
</dbReference>
<keyword evidence="6" id="KW-0472">Membrane</keyword>
<evidence type="ECO:0000256" key="3">
    <source>
        <dbReference type="ARBA" id="ARBA00022676"/>
    </source>
</evidence>
<dbReference type="InterPro" id="IPR004263">
    <property type="entry name" value="Exostosin"/>
</dbReference>
<dbReference type="PANTHER" id="PTHR11062:SF282">
    <property type="entry name" value="XYLOGLUCAN GALACTOSYLTRANSFERASE GT11-RELATED"/>
    <property type="match status" value="1"/>
</dbReference>
<evidence type="ECO:0000259" key="7">
    <source>
        <dbReference type="Pfam" id="PF03016"/>
    </source>
</evidence>
<keyword evidence="3" id="KW-0808">Transferase</keyword>
<sequence>MFFRPRIKFWFLFFIIFIFWYFLLYGFNWSYLPGLSSSTSSIPVNPNTNFSNDIIVDTSNNSSIQNNATIEDLESLQIDLDPIIPNKEQENHHTEIERVRERCTGRYIYVHDIPTKFNDDLIKNCKSLNKWEDMCQYFENMGLGMSLGNPQRLFLHSGWHVTHQFSLEVIFHQRMKHYDCLTNNSAQASAIFVPYYSGLDVARYLWGNYNYSTRDKDSLELFKWLREKPEWDVMNGKDHFMVAGRITWDFRRGIDEDSGWGNKLMLIPESQNMTILTIESSPWNKNDFAIPYPTYFHPTSDEQVQQWQGKMRKQRRKSLFCFAGAPRPDMDDSIRGEIMEQCTSSGRKCRMLECKSDKHNCLKPVNVIKMFQNSIFCLQPPGDSFTRRSTFDSILAGCIPVFFNPGSAYVQYLWHLPKNYGRYSVLIPEGDVKRKKVSIERFLERISRRRVLAMRDEVIDLIPKVVYADPRSRLEGYEDAFDLTINGVLERIEVLKREMREGKSYSDEFDEEYSWKYYTFGRMRPHEWDHYFNRTNRIKL</sequence>
<feature type="transmembrane region" description="Helical" evidence="6">
    <location>
        <begin position="9"/>
        <end position="32"/>
    </location>
</feature>